<dbReference type="EMBL" id="AVFO01000015">
    <property type="protein sequence ID" value="ESU26788.1"/>
    <property type="molecule type" value="Genomic_DNA"/>
</dbReference>
<sequence>MLLFLNLLEKCLRKKNIKIATAAKRKTTTGLSWCCILTIPS</sequence>
<proteinExistence type="predicted"/>
<organism evidence="1 2">
    <name type="scientific">Flavobacterium saliperosum S13</name>
    <dbReference type="NCBI Taxonomy" id="1341155"/>
    <lineage>
        <taxon>Bacteria</taxon>
        <taxon>Pseudomonadati</taxon>
        <taxon>Bacteroidota</taxon>
        <taxon>Flavobacteriia</taxon>
        <taxon>Flavobacteriales</taxon>
        <taxon>Flavobacteriaceae</taxon>
        <taxon>Flavobacterium</taxon>
    </lineage>
</organism>
<dbReference type="Proteomes" id="UP000018234">
    <property type="component" value="Unassembled WGS sequence"/>
</dbReference>
<accession>A0ABN0QI20</accession>
<keyword evidence="2" id="KW-1185">Reference proteome</keyword>
<evidence type="ECO:0000313" key="1">
    <source>
        <dbReference type="EMBL" id="ESU26788.1"/>
    </source>
</evidence>
<comment type="caution">
    <text evidence="1">The sequence shown here is derived from an EMBL/GenBank/DDBJ whole genome shotgun (WGS) entry which is preliminary data.</text>
</comment>
<protein>
    <submittedName>
        <fullName evidence="1">Uncharacterized protein</fullName>
    </submittedName>
</protein>
<gene>
    <name evidence="1" type="ORF">FSS13T_09550</name>
</gene>
<evidence type="ECO:0000313" key="2">
    <source>
        <dbReference type="Proteomes" id="UP000018234"/>
    </source>
</evidence>
<name>A0ABN0QI20_9FLAO</name>
<reference evidence="1 2" key="1">
    <citation type="submission" date="2013-08" db="EMBL/GenBank/DDBJ databases">
        <title>Flavobacterium saliperosum type strain genome sequencing.</title>
        <authorList>
            <person name="Lee K."/>
            <person name="Yi H."/>
            <person name="Park S."/>
            <person name="Chun J."/>
        </authorList>
    </citation>
    <scope>NUCLEOTIDE SEQUENCE [LARGE SCALE GENOMIC DNA]</scope>
    <source>
        <strain evidence="1 2">S13</strain>
    </source>
</reference>